<evidence type="ECO:0000256" key="4">
    <source>
        <dbReference type="ARBA" id="ARBA00022806"/>
    </source>
</evidence>
<keyword evidence="4" id="KW-0347">Helicase</keyword>
<evidence type="ECO:0000256" key="7">
    <source>
        <dbReference type="SAM" id="MobiDB-lite"/>
    </source>
</evidence>
<dbReference type="OrthoDB" id="9900844at2759"/>
<keyword evidence="5" id="KW-0067">ATP-binding</keyword>
<dbReference type="SMART" id="SM00490">
    <property type="entry name" value="HELICc"/>
    <property type="match status" value="1"/>
</dbReference>
<dbReference type="InterPro" id="IPR000330">
    <property type="entry name" value="SNF2_N"/>
</dbReference>
<evidence type="ECO:0000256" key="2">
    <source>
        <dbReference type="ARBA" id="ARBA00022741"/>
    </source>
</evidence>
<protein>
    <submittedName>
        <fullName evidence="10">Uncharacterized protein</fullName>
    </submittedName>
</protein>
<feature type="domain" description="Helicase ATP-binding" evidence="8">
    <location>
        <begin position="617"/>
        <end position="796"/>
    </location>
</feature>
<dbReference type="Pfam" id="PF00271">
    <property type="entry name" value="Helicase_C"/>
    <property type="match status" value="1"/>
</dbReference>
<gene>
    <name evidence="10" type="ORF">GUJ93_ZPchr0010g8572</name>
</gene>
<organism evidence="10 11">
    <name type="scientific">Zizania palustris</name>
    <name type="common">Northern wild rice</name>
    <dbReference type="NCBI Taxonomy" id="103762"/>
    <lineage>
        <taxon>Eukaryota</taxon>
        <taxon>Viridiplantae</taxon>
        <taxon>Streptophyta</taxon>
        <taxon>Embryophyta</taxon>
        <taxon>Tracheophyta</taxon>
        <taxon>Spermatophyta</taxon>
        <taxon>Magnoliopsida</taxon>
        <taxon>Liliopsida</taxon>
        <taxon>Poales</taxon>
        <taxon>Poaceae</taxon>
        <taxon>BOP clade</taxon>
        <taxon>Oryzoideae</taxon>
        <taxon>Oryzeae</taxon>
        <taxon>Zizaniinae</taxon>
        <taxon>Zizania</taxon>
    </lineage>
</organism>
<dbReference type="SMART" id="SM00487">
    <property type="entry name" value="DEXDc"/>
    <property type="match status" value="1"/>
</dbReference>
<keyword evidence="6" id="KW-0539">Nucleus</keyword>
<evidence type="ECO:0000256" key="6">
    <source>
        <dbReference type="ARBA" id="ARBA00023242"/>
    </source>
</evidence>
<evidence type="ECO:0000256" key="1">
    <source>
        <dbReference type="ARBA" id="ARBA00004123"/>
    </source>
</evidence>
<dbReference type="PROSITE" id="PS51192">
    <property type="entry name" value="HELICASE_ATP_BIND_1"/>
    <property type="match status" value="1"/>
</dbReference>
<sequence length="1144" mass="128162">MERECRGGCFSCCLGGGDEGEDELGQRAARALRTSSWWPRERAVELPELVARAGRRRRMHQQLAGEFRYDPISYALNFEEGAGAAEPFRYRAFSARLPASPPPAMVGLCSEWSKCMDGLTARPDRAEQFWFVLVKLLDSVKEWKRVQPQVVFGLRVENQRREGSTSAHDHVGMYYLMLKKSSSGAKSNVLTPGVVTCSNGFSLPASNMGHAWGYGSTSNECGSILTSENNEQLITSGLTGPYTTCVVSKAKDQLNGTSHVDTDQSTQIVPYCQSNVFTPGVVTCWNGFSLPASNMGHAWGYGSTSKEWGSILTSENNEQLTTSGLTGPYTTCVVSKAKDQLNGTSHVDTDQSTQIVPYCQSTPLTNQFPLQTSWQPSVQFERVLLQERHVDQCIQDLMAGSHGEKIAETQVFPVLTNERKGRKTDSSTLVDGDAGTTIRKRKRKSKNEPNPTAVDSALGLHQTDVPSQSYRTMMVEEKPVKESDDIEDLWKDFSLAVESTKLDTHEDLSNEKEVDGKKEMDDDCNHDIQIHEDLGHVCCVCGMILRRADTIFDYRWKKASRKRIYRYESHSKDADEMDTGAVGLSEDFIVYDIAIHPRHEKQMKPHQLEGFNFLVKNLVSDKPGGCILAHAPGSGKTFMLISFIQSFLAKYPSARPLVVLPKGILSTWKKEFERWQVEDIPLYDFYSVKAEKRVKQLEVLKCWEARMSILFLGYNQFSRIISDDAGGSIAAACRDMLLMVPSLLILDEGHTPRNQDTDVLLTLKSVQTPRKVVLSGTLFQNHVWEVFNILDLVRPKFLKMESSRPIVRRIMSQVAISGNRSLKGVGNSAFAQSVEDTLLNDDNFTRKAHVITSLRELTKDVLHYYRGDILDELPGLVDCSVFLKLTPKQRDIVHKLEDYGKFKKSAVETAVYIHPCLSEISEGASQDRANNLTDATVDSLIDSINVKDGVKARFFISILSLANAAGEKLLAFSQYILPMKFLERLLVKMWGWHVGKEIFVISGDTSPEARELAMYQFNNSADAKVLFGSIKACGEGISLVAASRVIILDVHFNPSVTRQAIGRAFRPGQKKKVFVYRLVAADSSEEKFHETALNKEVVQKLWFEWSEHCNIGDFRLNQVDVDDSGDELLEANAIRQDIKALYRR</sequence>
<comment type="subcellular location">
    <subcellularLocation>
        <location evidence="1">Nucleus</location>
    </subcellularLocation>
</comment>
<dbReference type="CDD" id="cd18793">
    <property type="entry name" value="SF2_C_SNF"/>
    <property type="match status" value="1"/>
</dbReference>
<evidence type="ECO:0000313" key="11">
    <source>
        <dbReference type="Proteomes" id="UP000729402"/>
    </source>
</evidence>
<dbReference type="Proteomes" id="UP000729402">
    <property type="component" value="Unassembled WGS sequence"/>
</dbReference>
<keyword evidence="11" id="KW-1185">Reference proteome</keyword>
<dbReference type="PANTHER" id="PTHR45821">
    <property type="entry name" value="SNF2 DOMAIN-CONTAINING PROTEIN CLASSY 2-RELATED"/>
    <property type="match status" value="1"/>
</dbReference>
<proteinExistence type="predicted"/>
<dbReference type="GO" id="GO:0004386">
    <property type="term" value="F:helicase activity"/>
    <property type="evidence" value="ECO:0007669"/>
    <property type="project" value="UniProtKB-KW"/>
</dbReference>
<dbReference type="InterPro" id="IPR044567">
    <property type="entry name" value="CLSY/DRD1"/>
</dbReference>
<keyword evidence="3" id="KW-0378">Hydrolase</keyword>
<evidence type="ECO:0000313" key="10">
    <source>
        <dbReference type="EMBL" id="KAG8087063.1"/>
    </source>
</evidence>
<feature type="region of interest" description="Disordered" evidence="7">
    <location>
        <begin position="417"/>
        <end position="458"/>
    </location>
</feature>
<feature type="domain" description="Helicase C-terminal" evidence="9">
    <location>
        <begin position="957"/>
        <end position="1117"/>
    </location>
</feature>
<evidence type="ECO:0000259" key="8">
    <source>
        <dbReference type="PROSITE" id="PS51192"/>
    </source>
</evidence>
<dbReference type="PANTHER" id="PTHR45821:SF1">
    <property type="entry name" value="ATP-DEPENDENT HELICASE FAMILY PROTEIN-RELATED"/>
    <property type="match status" value="1"/>
</dbReference>
<dbReference type="GO" id="GO:0016787">
    <property type="term" value="F:hydrolase activity"/>
    <property type="evidence" value="ECO:0007669"/>
    <property type="project" value="UniProtKB-KW"/>
</dbReference>
<dbReference type="Pfam" id="PF00176">
    <property type="entry name" value="SNF2-rel_dom"/>
    <property type="match status" value="1"/>
</dbReference>
<dbReference type="GO" id="GO:0005524">
    <property type="term" value="F:ATP binding"/>
    <property type="evidence" value="ECO:0007669"/>
    <property type="project" value="UniProtKB-KW"/>
</dbReference>
<accession>A0A8J5WED9</accession>
<name>A0A8J5WED9_ZIZPA</name>
<keyword evidence="2" id="KW-0547">Nucleotide-binding</keyword>
<dbReference type="PROSITE" id="PS51194">
    <property type="entry name" value="HELICASE_CTER"/>
    <property type="match status" value="1"/>
</dbReference>
<dbReference type="EMBL" id="JAAALK010000082">
    <property type="protein sequence ID" value="KAG8087063.1"/>
    <property type="molecule type" value="Genomic_DNA"/>
</dbReference>
<reference evidence="10" key="2">
    <citation type="submission" date="2021-02" db="EMBL/GenBank/DDBJ databases">
        <authorList>
            <person name="Kimball J.A."/>
            <person name="Haas M.W."/>
            <person name="Macchietto M."/>
            <person name="Kono T."/>
            <person name="Duquette J."/>
            <person name="Shao M."/>
        </authorList>
    </citation>
    <scope>NUCLEOTIDE SEQUENCE</scope>
    <source>
        <tissue evidence="10">Fresh leaf tissue</tissue>
    </source>
</reference>
<evidence type="ECO:0000256" key="3">
    <source>
        <dbReference type="ARBA" id="ARBA00022801"/>
    </source>
</evidence>
<dbReference type="InterPro" id="IPR049730">
    <property type="entry name" value="SNF2/RAD54-like_C"/>
</dbReference>
<dbReference type="InterPro" id="IPR014001">
    <property type="entry name" value="Helicase_ATP-bd"/>
</dbReference>
<dbReference type="GO" id="GO:0005634">
    <property type="term" value="C:nucleus"/>
    <property type="evidence" value="ECO:0007669"/>
    <property type="project" value="UniProtKB-SubCell"/>
</dbReference>
<dbReference type="InterPro" id="IPR001650">
    <property type="entry name" value="Helicase_C-like"/>
</dbReference>
<reference evidence="10" key="1">
    <citation type="journal article" date="2021" name="bioRxiv">
        <title>Whole Genome Assembly and Annotation of Northern Wild Rice, Zizania palustris L., Supports a Whole Genome Duplication in the Zizania Genus.</title>
        <authorList>
            <person name="Haas M."/>
            <person name="Kono T."/>
            <person name="Macchietto M."/>
            <person name="Millas R."/>
            <person name="McGilp L."/>
            <person name="Shao M."/>
            <person name="Duquette J."/>
            <person name="Hirsch C.N."/>
            <person name="Kimball J."/>
        </authorList>
    </citation>
    <scope>NUCLEOTIDE SEQUENCE</scope>
    <source>
        <tissue evidence="10">Fresh leaf tissue</tissue>
    </source>
</reference>
<dbReference type="AlphaFoldDB" id="A0A8J5WED9"/>
<evidence type="ECO:0000256" key="5">
    <source>
        <dbReference type="ARBA" id="ARBA00022840"/>
    </source>
</evidence>
<evidence type="ECO:0000259" key="9">
    <source>
        <dbReference type="PROSITE" id="PS51194"/>
    </source>
</evidence>
<comment type="caution">
    <text evidence="10">The sequence shown here is derived from an EMBL/GenBank/DDBJ whole genome shotgun (WGS) entry which is preliminary data.</text>
</comment>
<dbReference type="GO" id="GO:0080188">
    <property type="term" value="P:gene silencing by siRNA-directed DNA methylation"/>
    <property type="evidence" value="ECO:0007669"/>
    <property type="project" value="InterPro"/>
</dbReference>